<organism evidence="5 6">
    <name type="scientific">Zingiber officinale</name>
    <name type="common">Ginger</name>
    <name type="synonym">Amomum zingiber</name>
    <dbReference type="NCBI Taxonomy" id="94328"/>
    <lineage>
        <taxon>Eukaryota</taxon>
        <taxon>Viridiplantae</taxon>
        <taxon>Streptophyta</taxon>
        <taxon>Embryophyta</taxon>
        <taxon>Tracheophyta</taxon>
        <taxon>Spermatophyta</taxon>
        <taxon>Magnoliopsida</taxon>
        <taxon>Liliopsida</taxon>
        <taxon>Zingiberales</taxon>
        <taxon>Zingiberaceae</taxon>
        <taxon>Zingiber</taxon>
    </lineage>
</organism>
<dbReference type="PANTHER" id="PTHR11452:SF72">
    <property type="entry name" value="ALPHA-GALACTOSIDASE"/>
    <property type="match status" value="1"/>
</dbReference>
<feature type="region of interest" description="Disordered" evidence="4">
    <location>
        <begin position="278"/>
        <end position="317"/>
    </location>
</feature>
<keyword evidence="6" id="KW-1185">Reference proteome</keyword>
<dbReference type="EMBL" id="JACMSC010000012">
    <property type="protein sequence ID" value="KAG6497928.1"/>
    <property type="molecule type" value="Genomic_DNA"/>
</dbReference>
<sequence>MTRTSKDKLFELDPEIERTFRALRIQEKASEGSENTLSHSDISMADHNRTMKELAAPDEAFNFQQPQQGFQQQFQPFQRQFQAYQQTPNQNQQPHFQNQQSFQQQQTLRAPSRLSLTQGNSNNISSSDSQQGRLEELMQQILFQQQNQQRTDLAIQNIERQIGQLASSLNQMQAQGSSQLPSQTTPNPKGNVSALTLRSGRRVADFSREEGVAEKFPENQQINFSREGIPEVQNVPSSSSPQINMKPLDLEHSQRVGSLIPEFSSSFCPAEQIPAELQNSSKAGNSGVQNSIQEDSEPSLPLPFPQRKVQPRRDKEEEKAKEFQELVDLFSKIGDTVVQFSIFDAMKHPGEDHSILSLDISEELDSMDFFSGCDSDFVVDDQSDVLSSGYEDISTVGVDDESCGLFPIDKRLKNRTDSEGSLENRVNLLEAANCCQMDCCAGSFEAYREEFGKHFNYTSEGNMNSEHLNEIVTLETIAVKVLKPAVLFEEFVRKMEKVLTTLAILLCLISCLSVECRKMINPHRNLLANGLGLTPAMGWNSWNRFGSDAIVSTGLAELGYQYVNLDDCWAEYNRTPKGEVVGNYKTFPSGIKALADYVHSKGLKLGIYSSAG</sequence>
<dbReference type="SUPFAM" id="SSF51445">
    <property type="entry name" value="(Trans)glycosidases"/>
    <property type="match status" value="1"/>
</dbReference>
<feature type="compositionally biased region" description="Low complexity" evidence="4">
    <location>
        <begin position="85"/>
        <end position="106"/>
    </location>
</feature>
<dbReference type="GO" id="GO:0009505">
    <property type="term" value="C:plant-type cell wall"/>
    <property type="evidence" value="ECO:0007669"/>
    <property type="project" value="TreeGrafter"/>
</dbReference>
<reference evidence="5 6" key="1">
    <citation type="submission" date="2020-08" db="EMBL/GenBank/DDBJ databases">
        <title>Plant Genome Project.</title>
        <authorList>
            <person name="Zhang R.-G."/>
        </authorList>
    </citation>
    <scope>NUCLEOTIDE SEQUENCE [LARGE SCALE GENOMIC DNA]</scope>
    <source>
        <tissue evidence="5">Rhizome</tissue>
    </source>
</reference>
<evidence type="ECO:0000313" key="6">
    <source>
        <dbReference type="Proteomes" id="UP000734854"/>
    </source>
</evidence>
<gene>
    <name evidence="5" type="ORF">ZIOFF_045834</name>
</gene>
<evidence type="ECO:0000256" key="4">
    <source>
        <dbReference type="SAM" id="MobiDB-lite"/>
    </source>
</evidence>
<dbReference type="Proteomes" id="UP000734854">
    <property type="component" value="Unassembled WGS sequence"/>
</dbReference>
<evidence type="ECO:0000256" key="1">
    <source>
        <dbReference type="ARBA" id="ARBA00009743"/>
    </source>
</evidence>
<name>A0A8J5FZ83_ZINOF</name>
<proteinExistence type="inferred from homology"/>
<evidence type="ECO:0000256" key="3">
    <source>
        <dbReference type="ARBA" id="ARBA00023295"/>
    </source>
</evidence>
<dbReference type="InterPro" id="IPR002241">
    <property type="entry name" value="Glyco_hydro_27"/>
</dbReference>
<feature type="region of interest" description="Disordered" evidence="4">
    <location>
        <begin position="85"/>
        <end position="109"/>
    </location>
</feature>
<keyword evidence="3" id="KW-0326">Glycosidase</keyword>
<comment type="caution">
    <text evidence="5">The sequence shown here is derived from an EMBL/GenBank/DDBJ whole genome shotgun (WGS) entry which is preliminary data.</text>
</comment>
<evidence type="ECO:0000256" key="2">
    <source>
        <dbReference type="ARBA" id="ARBA00022801"/>
    </source>
</evidence>
<dbReference type="PANTHER" id="PTHR11452">
    <property type="entry name" value="ALPHA-GALACTOSIDASE/ALPHA-N-ACETYLGALACTOSAMINIDASE"/>
    <property type="match status" value="1"/>
</dbReference>
<dbReference type="InterPro" id="IPR013785">
    <property type="entry name" value="Aldolase_TIM"/>
</dbReference>
<accession>A0A8J5FZ83</accession>
<dbReference type="Pfam" id="PF16499">
    <property type="entry name" value="Melibiase_2"/>
    <property type="match status" value="1"/>
</dbReference>
<dbReference type="GO" id="GO:0004553">
    <property type="term" value="F:hydrolase activity, hydrolyzing O-glycosyl compounds"/>
    <property type="evidence" value="ECO:0007669"/>
    <property type="project" value="InterPro"/>
</dbReference>
<evidence type="ECO:0000313" key="5">
    <source>
        <dbReference type="EMBL" id="KAG6497928.1"/>
    </source>
</evidence>
<keyword evidence="2" id="KW-0378">Hydrolase</keyword>
<feature type="compositionally biased region" description="Polar residues" evidence="4">
    <location>
        <begin position="278"/>
        <end position="293"/>
    </location>
</feature>
<protein>
    <recommendedName>
        <fullName evidence="7">Alpha-galactosidase</fullName>
    </recommendedName>
</protein>
<dbReference type="AlphaFoldDB" id="A0A8J5FZ83"/>
<evidence type="ECO:0008006" key="7">
    <source>
        <dbReference type="Google" id="ProtNLM"/>
    </source>
</evidence>
<dbReference type="GO" id="GO:0005975">
    <property type="term" value="P:carbohydrate metabolic process"/>
    <property type="evidence" value="ECO:0007669"/>
    <property type="project" value="InterPro"/>
</dbReference>
<dbReference type="InterPro" id="IPR017853">
    <property type="entry name" value="GH"/>
</dbReference>
<comment type="similarity">
    <text evidence="1">Belongs to the glycosyl hydrolase 27 family.</text>
</comment>
<feature type="region of interest" description="Disordered" evidence="4">
    <location>
        <begin position="169"/>
        <end position="194"/>
    </location>
</feature>
<dbReference type="Gene3D" id="3.20.20.70">
    <property type="entry name" value="Aldolase class I"/>
    <property type="match status" value="1"/>
</dbReference>